<feature type="domain" description="Amidohydrolase-related" evidence="1">
    <location>
        <begin position="61"/>
        <end position="374"/>
    </location>
</feature>
<dbReference type="PIRSF" id="PIRSF038971">
    <property type="entry name" value="PhnM"/>
    <property type="match status" value="1"/>
</dbReference>
<evidence type="ECO:0000313" key="2">
    <source>
        <dbReference type="EMBL" id="RUS98430.1"/>
    </source>
</evidence>
<dbReference type="PANTHER" id="PTHR43135">
    <property type="entry name" value="ALPHA-D-RIBOSE 1-METHYLPHOSPHONATE 5-TRIPHOSPHATE DIPHOSPHATASE"/>
    <property type="match status" value="1"/>
</dbReference>
<dbReference type="Gene3D" id="2.30.40.10">
    <property type="entry name" value="Urease, subunit C, domain 1"/>
    <property type="match status" value="1"/>
</dbReference>
<dbReference type="Gene3D" id="3.20.20.140">
    <property type="entry name" value="Metal-dependent hydrolases"/>
    <property type="match status" value="1"/>
</dbReference>
<gene>
    <name evidence="2" type="primary">phnM</name>
    <name evidence="2" type="ORF">DSM107003_15180</name>
</gene>
<reference evidence="2 3" key="1">
    <citation type="journal article" date="2019" name="Genome Biol. Evol.">
        <title>Day and night: Metabolic profiles and evolutionary relationships of six axenic non-marine cyanobacteria.</title>
        <authorList>
            <person name="Will S.E."/>
            <person name="Henke P."/>
            <person name="Boedeker C."/>
            <person name="Huang S."/>
            <person name="Brinkmann H."/>
            <person name="Rohde M."/>
            <person name="Jarek M."/>
            <person name="Friedl T."/>
            <person name="Seufert S."/>
            <person name="Schumacher M."/>
            <person name="Overmann J."/>
            <person name="Neumann-Schaal M."/>
            <person name="Petersen J."/>
        </authorList>
    </citation>
    <scope>NUCLEOTIDE SEQUENCE [LARGE SCALE GENOMIC DNA]</scope>
    <source>
        <strain evidence="2 3">SAG 1403-4b</strain>
    </source>
</reference>
<comment type="caution">
    <text evidence="2">The sequence shown here is derived from an EMBL/GenBank/DDBJ whole genome shotgun (WGS) entry which is preliminary data.</text>
</comment>
<keyword evidence="3" id="KW-1185">Reference proteome</keyword>
<evidence type="ECO:0000259" key="1">
    <source>
        <dbReference type="Pfam" id="PF01979"/>
    </source>
</evidence>
<proteinExistence type="predicted"/>
<sequence>MQITSKLRNTKIAIQGANVLTPDGWLKDATVLIEDGQFTRIDQANSPDGFDLVNAQGLQMLPGIIDLHGDAFERMICPRPGVNFPLPIAIADNDRNLLASGITTFYCSITDSYEPGLRSRDSARALIDFILGTGKQVLNCNHRIHIRHEEANIAGHQELCDWMESGRVHILSINDHLPPPGNQKRLSRYLNSVKQRSSMSIEEIEELIDKVAARRHEGEAQIEQLVNLAHTYSIPLASHDDDSPEKVTLSQQRRVAIAEFPATVDLAAQSREYGAAVLMGAPNLVRGGSHLGLMSVAEAVKNNVIDCLCSDYHYPSLFYAPFKLQELGLMSFEKAWSLVSNRPAEAAGISDRKGKIAPGLDADFLLISPDNPLPSAIAAIASVYITGQEVARYQIKYSRSQESGVRSQEEAVRWTGFPA</sequence>
<dbReference type="AlphaFoldDB" id="A0A3S1C8L6"/>
<dbReference type="NCBIfam" id="NF011990">
    <property type="entry name" value="PRK15446.2-6"/>
    <property type="match status" value="1"/>
</dbReference>
<dbReference type="NCBIfam" id="NF011987">
    <property type="entry name" value="PRK15446.2-3"/>
    <property type="match status" value="1"/>
</dbReference>
<name>A0A3S1C8L6_ANAVA</name>
<dbReference type="PANTHER" id="PTHR43135:SF3">
    <property type="entry name" value="ALPHA-D-RIBOSE 1-METHYLPHOSPHONATE 5-TRIPHOSPHATE DIPHOSPHATASE"/>
    <property type="match status" value="1"/>
</dbReference>
<dbReference type="Proteomes" id="UP000276103">
    <property type="component" value="Unassembled WGS sequence"/>
</dbReference>
<dbReference type="Pfam" id="PF01979">
    <property type="entry name" value="Amidohydro_1"/>
    <property type="match status" value="1"/>
</dbReference>
<dbReference type="GO" id="GO:0019700">
    <property type="term" value="P:organic phosphonate catabolic process"/>
    <property type="evidence" value="ECO:0007669"/>
    <property type="project" value="InterPro"/>
</dbReference>
<dbReference type="InterPro" id="IPR012696">
    <property type="entry name" value="PhnM"/>
</dbReference>
<dbReference type="InterPro" id="IPR011059">
    <property type="entry name" value="Metal-dep_hydrolase_composite"/>
</dbReference>
<organism evidence="2 3">
    <name type="scientific">Trichormus variabilis SAG 1403-4b</name>
    <dbReference type="NCBI Taxonomy" id="447716"/>
    <lineage>
        <taxon>Bacteria</taxon>
        <taxon>Bacillati</taxon>
        <taxon>Cyanobacteriota</taxon>
        <taxon>Cyanophyceae</taxon>
        <taxon>Nostocales</taxon>
        <taxon>Nostocaceae</taxon>
        <taxon>Trichormus</taxon>
    </lineage>
</organism>
<dbReference type="SUPFAM" id="SSF51556">
    <property type="entry name" value="Metallo-dependent hydrolases"/>
    <property type="match status" value="1"/>
</dbReference>
<dbReference type="InterPro" id="IPR051781">
    <property type="entry name" value="Metallo-dep_Hydrolase"/>
</dbReference>
<dbReference type="EMBL" id="RSCM01000003">
    <property type="protein sequence ID" value="RUS98430.1"/>
    <property type="molecule type" value="Genomic_DNA"/>
</dbReference>
<dbReference type="NCBIfam" id="NF011984">
    <property type="entry name" value="PRK15446.1-5"/>
    <property type="match status" value="1"/>
</dbReference>
<dbReference type="InterPro" id="IPR006680">
    <property type="entry name" value="Amidohydro-rel"/>
</dbReference>
<dbReference type="InterPro" id="IPR032466">
    <property type="entry name" value="Metal_Hydrolase"/>
</dbReference>
<protein>
    <submittedName>
        <fullName evidence="2">Alpha-D-ribose 1-methylphosphonate 5-triphosphate diphosphatase</fullName>
    </submittedName>
</protein>
<dbReference type="SUPFAM" id="SSF51338">
    <property type="entry name" value="Composite domain of metallo-dependent hydrolases"/>
    <property type="match status" value="1"/>
</dbReference>
<dbReference type="GO" id="GO:0016810">
    <property type="term" value="F:hydrolase activity, acting on carbon-nitrogen (but not peptide) bonds"/>
    <property type="evidence" value="ECO:0007669"/>
    <property type="project" value="InterPro"/>
</dbReference>
<accession>A0A3S1C8L6</accession>
<evidence type="ECO:0000313" key="3">
    <source>
        <dbReference type="Proteomes" id="UP000276103"/>
    </source>
</evidence>
<dbReference type="RefSeq" id="WP_241993453.1">
    <property type="nucleotide sequence ID" value="NZ_RSCM01000003.1"/>
</dbReference>
<dbReference type="CDD" id="cd01306">
    <property type="entry name" value="PhnM"/>
    <property type="match status" value="1"/>
</dbReference>